<feature type="transmembrane region" description="Helical" evidence="1">
    <location>
        <begin position="151"/>
        <end position="169"/>
    </location>
</feature>
<dbReference type="Gene3D" id="3.30.70.270">
    <property type="match status" value="1"/>
</dbReference>
<dbReference type="InterPro" id="IPR000160">
    <property type="entry name" value="GGDEF_dom"/>
</dbReference>
<keyword evidence="3" id="KW-0548">Nucleotidyltransferase</keyword>
<dbReference type="SMART" id="SM00065">
    <property type="entry name" value="GAF"/>
    <property type="match status" value="2"/>
</dbReference>
<dbReference type="SMART" id="SM00267">
    <property type="entry name" value="GGDEF"/>
    <property type="match status" value="1"/>
</dbReference>
<dbReference type="EC" id="2.7.7.65" evidence="3"/>
<keyword evidence="1" id="KW-0812">Transmembrane</keyword>
<proteinExistence type="predicted"/>
<dbReference type="Pfam" id="PF13185">
    <property type="entry name" value="GAF_2"/>
    <property type="match status" value="1"/>
</dbReference>
<dbReference type="EMBL" id="JBHPBY010000101">
    <property type="protein sequence ID" value="MFC1850471.1"/>
    <property type="molecule type" value="Genomic_DNA"/>
</dbReference>
<keyword evidence="1" id="KW-1133">Transmembrane helix</keyword>
<accession>A0ABV6YWK6</accession>
<keyword evidence="1" id="KW-0472">Membrane</keyword>
<feature type="domain" description="GGDEF" evidence="2">
    <location>
        <begin position="568"/>
        <end position="701"/>
    </location>
</feature>
<evidence type="ECO:0000256" key="1">
    <source>
        <dbReference type="SAM" id="Phobius"/>
    </source>
</evidence>
<dbReference type="Gene3D" id="3.30.450.40">
    <property type="match status" value="2"/>
</dbReference>
<name>A0ABV6YWK6_UNCC1</name>
<gene>
    <name evidence="3" type="ORF">ACFL27_09800</name>
</gene>
<keyword evidence="4" id="KW-1185">Reference proteome</keyword>
<evidence type="ECO:0000259" key="2">
    <source>
        <dbReference type="PROSITE" id="PS50887"/>
    </source>
</evidence>
<protein>
    <submittedName>
        <fullName evidence="3">Diguanylate cyclase</fullName>
        <ecNumber evidence="3">2.7.7.65</ecNumber>
    </submittedName>
</protein>
<sequence>MKTLTDIIEHKSVAFFFTPIPIRNVFPFFAYILLFTGFTELITHYNWLGICWTIFLLVGVIYWLILNVKNEVSDFFDQFALVQFHLSVIGLAFILISDPLLMLVLYFFIMILITLPFSRRVIQYASIELMTILFFQTHFLPSSPLRADYTITVIVVVAFGLAGFLLSYLKDLDPSSDPKPDEDESGTLDHLVSLTDSSTSSTQLTRLNREQIYAENKDETKSRIKAILEMVYDILKPYNTIYFELKRDFGYLIPVAIVGDAENVRHDITIEIGKGPIGWVAKNALPFNWNRSSREGDPDYYRQRIGIQSLLAVPILDAHFLCGILVIDSDNPNAFTANDQKVMEVFARQIALMFEVQNLAFSKQLEAEEFKILHHSGNRLIKSLKMTELLDEIGLQLREIIDFQSGLFLIHNEKTGKLDVVKEMDPLTESVLNKSFDLMEGLVGWVFQNQQEPVIFGEARKVLANQPLLGYGEPDIPAKALLFLPLYSPNRPLAIILLLSTRNQTFQGLSGQHLSILTNQYSLAFINARMYQQLEQLAVTDGLTQLTNHRYFQECLSNEFKRMKRTLNPLSLIMIDIDYFKKVNDQFGHPAGDQVLIRVAQIIKSACREIDYVARYGGEEFAVLLINTGKEGALLTAERIRQTVAQEAIIIDQHSLKVSVSLGVASSPEDCDQKQQLIDLADQALYQAKKSGRNRVVQIENTTPLE</sequence>
<feature type="transmembrane region" description="Helical" evidence="1">
    <location>
        <begin position="20"/>
        <end position="38"/>
    </location>
</feature>
<dbReference type="InterPro" id="IPR029787">
    <property type="entry name" value="Nucleotide_cyclase"/>
</dbReference>
<evidence type="ECO:0000313" key="4">
    <source>
        <dbReference type="Proteomes" id="UP001594351"/>
    </source>
</evidence>
<dbReference type="InterPro" id="IPR003018">
    <property type="entry name" value="GAF"/>
</dbReference>
<dbReference type="PANTHER" id="PTHR45138">
    <property type="entry name" value="REGULATORY COMPONENTS OF SENSORY TRANSDUCTION SYSTEM"/>
    <property type="match status" value="1"/>
</dbReference>
<dbReference type="SUPFAM" id="SSF55781">
    <property type="entry name" value="GAF domain-like"/>
    <property type="match status" value="2"/>
</dbReference>
<comment type="caution">
    <text evidence="3">The sequence shown here is derived from an EMBL/GenBank/DDBJ whole genome shotgun (WGS) entry which is preliminary data.</text>
</comment>
<evidence type="ECO:0000313" key="3">
    <source>
        <dbReference type="EMBL" id="MFC1850471.1"/>
    </source>
</evidence>
<feature type="transmembrane region" description="Helical" evidence="1">
    <location>
        <begin position="121"/>
        <end position="139"/>
    </location>
</feature>
<dbReference type="CDD" id="cd01949">
    <property type="entry name" value="GGDEF"/>
    <property type="match status" value="1"/>
</dbReference>
<dbReference type="Pfam" id="PF00990">
    <property type="entry name" value="GGDEF"/>
    <property type="match status" value="1"/>
</dbReference>
<dbReference type="NCBIfam" id="TIGR00254">
    <property type="entry name" value="GGDEF"/>
    <property type="match status" value="1"/>
</dbReference>
<dbReference type="InterPro" id="IPR029016">
    <property type="entry name" value="GAF-like_dom_sf"/>
</dbReference>
<feature type="transmembrane region" description="Helical" evidence="1">
    <location>
        <begin position="85"/>
        <end position="109"/>
    </location>
</feature>
<organism evidence="3 4">
    <name type="scientific">candidate division CSSED10-310 bacterium</name>
    <dbReference type="NCBI Taxonomy" id="2855610"/>
    <lineage>
        <taxon>Bacteria</taxon>
        <taxon>Bacteria division CSSED10-310</taxon>
    </lineage>
</organism>
<dbReference type="Proteomes" id="UP001594351">
    <property type="component" value="Unassembled WGS sequence"/>
</dbReference>
<keyword evidence="3" id="KW-0808">Transferase</keyword>
<dbReference type="Pfam" id="PF01590">
    <property type="entry name" value="GAF"/>
    <property type="match status" value="1"/>
</dbReference>
<dbReference type="InterPro" id="IPR050469">
    <property type="entry name" value="Diguanylate_Cyclase"/>
</dbReference>
<dbReference type="PANTHER" id="PTHR45138:SF9">
    <property type="entry name" value="DIGUANYLATE CYCLASE DGCM-RELATED"/>
    <property type="match status" value="1"/>
</dbReference>
<dbReference type="SUPFAM" id="SSF55073">
    <property type="entry name" value="Nucleotide cyclase"/>
    <property type="match status" value="1"/>
</dbReference>
<feature type="transmembrane region" description="Helical" evidence="1">
    <location>
        <begin position="45"/>
        <end position="65"/>
    </location>
</feature>
<reference evidence="3 4" key="1">
    <citation type="submission" date="2024-09" db="EMBL/GenBank/DDBJ databases">
        <title>Laminarin stimulates single cell rates of sulfate reduction while oxygen inhibits transcriptomic activity in coastal marine sediment.</title>
        <authorList>
            <person name="Lindsay M."/>
            <person name="Orcutt B."/>
            <person name="Emerson D."/>
            <person name="Stepanauskas R."/>
            <person name="D'Angelo T."/>
        </authorList>
    </citation>
    <scope>NUCLEOTIDE SEQUENCE [LARGE SCALE GENOMIC DNA]</scope>
    <source>
        <strain evidence="3">SAG AM-311-K15</strain>
    </source>
</reference>
<dbReference type="GO" id="GO:0052621">
    <property type="term" value="F:diguanylate cyclase activity"/>
    <property type="evidence" value="ECO:0007669"/>
    <property type="project" value="UniProtKB-EC"/>
</dbReference>
<dbReference type="PROSITE" id="PS50887">
    <property type="entry name" value="GGDEF"/>
    <property type="match status" value="1"/>
</dbReference>
<dbReference type="InterPro" id="IPR043128">
    <property type="entry name" value="Rev_trsase/Diguanyl_cyclase"/>
</dbReference>